<dbReference type="Gene3D" id="3.40.50.720">
    <property type="entry name" value="NAD(P)-binding Rossmann-like Domain"/>
    <property type="match status" value="1"/>
</dbReference>
<dbReference type="Pfam" id="PF01408">
    <property type="entry name" value="GFO_IDH_MocA"/>
    <property type="match status" value="1"/>
</dbReference>
<dbReference type="InterPro" id="IPR051450">
    <property type="entry name" value="Gfo/Idh/MocA_Oxidoreductases"/>
</dbReference>
<feature type="domain" description="Gfo/Idh/MocA-like oxidoreductase N-terminal" evidence="1">
    <location>
        <begin position="7"/>
        <end position="124"/>
    </location>
</feature>
<dbReference type="HOGENOM" id="CLU_769123_0_0_9"/>
<keyword evidence="3" id="KW-1185">Reference proteome</keyword>
<name>H6NKW9_9BACL</name>
<dbReference type="InterPro" id="IPR036291">
    <property type="entry name" value="NAD(P)-bd_dom_sf"/>
</dbReference>
<dbReference type="PANTHER" id="PTHR43377">
    <property type="entry name" value="BILIVERDIN REDUCTASE A"/>
    <property type="match status" value="1"/>
</dbReference>
<dbReference type="AlphaFoldDB" id="H6NKW9"/>
<dbReference type="SUPFAM" id="SSF51735">
    <property type="entry name" value="NAD(P)-binding Rossmann-fold domains"/>
    <property type="match status" value="1"/>
</dbReference>
<evidence type="ECO:0000313" key="2">
    <source>
        <dbReference type="EMBL" id="AFC29275.1"/>
    </source>
</evidence>
<evidence type="ECO:0000313" key="3">
    <source>
        <dbReference type="Proteomes" id="UP000007523"/>
    </source>
</evidence>
<organism evidence="2 3">
    <name type="scientific">Paenibacillus mucilaginosus 3016</name>
    <dbReference type="NCBI Taxonomy" id="1116391"/>
    <lineage>
        <taxon>Bacteria</taxon>
        <taxon>Bacillati</taxon>
        <taxon>Bacillota</taxon>
        <taxon>Bacilli</taxon>
        <taxon>Bacillales</taxon>
        <taxon>Paenibacillaceae</taxon>
        <taxon>Paenibacillus</taxon>
    </lineage>
</organism>
<dbReference type="PANTHER" id="PTHR43377:SF1">
    <property type="entry name" value="BILIVERDIN REDUCTASE A"/>
    <property type="match status" value="1"/>
</dbReference>
<dbReference type="GO" id="GO:0000166">
    <property type="term" value="F:nucleotide binding"/>
    <property type="evidence" value="ECO:0007669"/>
    <property type="project" value="InterPro"/>
</dbReference>
<sequence length="364" mass="41006">MSRPAVFGIIGGGGFRAQYFLRIAQALPDEFRVGGMVVRDESKGREMEQQWRVPTYRTLEQLLESESLDFVVVSVSASAGYEYLLQLAERGIPALAETPPAPDLEGLHLLHEKLTCRGARVQVAEQYPLHPMNQARLAVIAEGRLGKVTEATVSISHFYHGIGLLRKLLGIRFEDAHIRAMRFQSEWVAGPSRSGPPTEEQIIPSQRDLAWLNFGGKLGIYDFTKDQHRSWIRSNHLSVRGVRGEIFDDRLTVLEDFRTPLHLNFKRVNKGELENQEGYFLKGILAGERWVYENPFAPARLYDDEIAIAGCLRKMAAYASGGPSFYSLPEASQDCYLGMLLEQAIHTGTDVVSERQPWAMEETR</sequence>
<proteinExistence type="predicted"/>
<protein>
    <submittedName>
        <fullName evidence="2">Oxidoreductase domain-containing protein</fullName>
    </submittedName>
</protein>
<gene>
    <name evidence="2" type="ORF">PM3016_2387</name>
</gene>
<dbReference type="Proteomes" id="UP000007523">
    <property type="component" value="Chromosome"/>
</dbReference>
<dbReference type="RefSeq" id="WP_014369647.1">
    <property type="nucleotide sequence ID" value="NC_016935.1"/>
</dbReference>
<reference evidence="2 3" key="1">
    <citation type="journal article" date="2012" name="J. Bacteriol.">
        <title>Complete Genome Sequence of Paenibacillus mucilaginosus 3016, a Bacterium Functional as Microbial Fertilizer.</title>
        <authorList>
            <person name="Ma M."/>
            <person name="Wang Z."/>
            <person name="Li L."/>
            <person name="Jiang X."/>
            <person name="Guan D."/>
            <person name="Cao F."/>
            <person name="Chen H."/>
            <person name="Wang X."/>
            <person name="Shen D."/>
            <person name="Du B."/>
            <person name="Li J."/>
        </authorList>
    </citation>
    <scope>NUCLEOTIDE SEQUENCE [LARGE SCALE GENOMIC DNA]</scope>
    <source>
        <strain evidence="2 3">3016</strain>
    </source>
</reference>
<evidence type="ECO:0000259" key="1">
    <source>
        <dbReference type="Pfam" id="PF01408"/>
    </source>
</evidence>
<dbReference type="InterPro" id="IPR000683">
    <property type="entry name" value="Gfo/Idh/MocA-like_OxRdtase_N"/>
</dbReference>
<dbReference type="STRING" id="1116391.PM3016_2387"/>
<accession>H6NKW9</accession>
<dbReference type="EMBL" id="CP003235">
    <property type="protein sequence ID" value="AFC29275.1"/>
    <property type="molecule type" value="Genomic_DNA"/>
</dbReference>
<dbReference type="KEGG" id="pmq:PM3016_2387"/>